<reference evidence="4 5" key="1">
    <citation type="submission" date="2023-08" db="EMBL/GenBank/DDBJ databases">
        <title>Functional and genomic diversity of the sorghum phyllosphere microbiome.</title>
        <authorList>
            <person name="Shade A."/>
        </authorList>
    </citation>
    <scope>NUCLEOTIDE SEQUENCE [LARGE SCALE GENOMIC DNA]</scope>
    <source>
        <strain evidence="4 5">SORGH_AS_0335</strain>
    </source>
</reference>
<evidence type="ECO:0000256" key="1">
    <source>
        <dbReference type="ARBA" id="ARBA00022553"/>
    </source>
</evidence>
<dbReference type="Pfam" id="PF00072">
    <property type="entry name" value="Response_reg"/>
    <property type="match status" value="1"/>
</dbReference>
<evidence type="ECO:0000313" key="5">
    <source>
        <dbReference type="Proteomes" id="UP001267710"/>
    </source>
</evidence>
<evidence type="ECO:0000313" key="4">
    <source>
        <dbReference type="EMBL" id="MDR6212348.1"/>
    </source>
</evidence>
<name>A0ABU1I757_9BURK</name>
<feature type="modified residue" description="4-aspartylphosphate" evidence="2">
    <location>
        <position position="56"/>
    </location>
</feature>
<dbReference type="EMBL" id="JAVIZX010000001">
    <property type="protein sequence ID" value="MDR6212348.1"/>
    <property type="molecule type" value="Genomic_DNA"/>
</dbReference>
<dbReference type="Gene3D" id="3.40.50.2300">
    <property type="match status" value="1"/>
</dbReference>
<organism evidence="4 5">
    <name type="scientific">Paracidovorax wautersii</name>
    <dbReference type="NCBI Taxonomy" id="1177982"/>
    <lineage>
        <taxon>Bacteria</taxon>
        <taxon>Pseudomonadati</taxon>
        <taxon>Pseudomonadota</taxon>
        <taxon>Betaproteobacteria</taxon>
        <taxon>Burkholderiales</taxon>
        <taxon>Comamonadaceae</taxon>
        <taxon>Paracidovorax</taxon>
    </lineage>
</organism>
<dbReference type="Proteomes" id="UP001267710">
    <property type="component" value="Unassembled WGS sequence"/>
</dbReference>
<accession>A0ABU1I757</accession>
<proteinExistence type="predicted"/>
<protein>
    <submittedName>
        <fullName evidence="4">CheY-like chemotaxis protein</fullName>
    </submittedName>
</protein>
<dbReference type="SUPFAM" id="SSF52172">
    <property type="entry name" value="CheY-like"/>
    <property type="match status" value="1"/>
</dbReference>
<feature type="domain" description="Response regulatory" evidence="3">
    <location>
        <begin position="5"/>
        <end position="118"/>
    </location>
</feature>
<comment type="caution">
    <text evidence="4">The sequence shown here is derived from an EMBL/GenBank/DDBJ whole genome shotgun (WGS) entry which is preliminary data.</text>
</comment>
<dbReference type="RefSeq" id="WP_309825228.1">
    <property type="nucleotide sequence ID" value="NZ_JAVIZX010000001.1"/>
</dbReference>
<keyword evidence="5" id="KW-1185">Reference proteome</keyword>
<evidence type="ECO:0000259" key="3">
    <source>
        <dbReference type="PROSITE" id="PS50110"/>
    </source>
</evidence>
<gene>
    <name evidence="4" type="ORF">QE399_000037</name>
</gene>
<dbReference type="InterPro" id="IPR050595">
    <property type="entry name" value="Bact_response_regulator"/>
</dbReference>
<sequence>MNGLHLLIVDDEREAAELLKIILEEDPRVQSVAVAYDGMEAVDQARRHKPDIVIMDLEMPRMDGEQAAHLILAEYAAQPPRLIALSGNILRLRAMRSGPFHARLGKPVDFAALDALIA</sequence>
<evidence type="ECO:0000256" key="2">
    <source>
        <dbReference type="PROSITE-ProRule" id="PRU00169"/>
    </source>
</evidence>
<dbReference type="PANTHER" id="PTHR44591:SF3">
    <property type="entry name" value="RESPONSE REGULATORY DOMAIN-CONTAINING PROTEIN"/>
    <property type="match status" value="1"/>
</dbReference>
<dbReference type="PANTHER" id="PTHR44591">
    <property type="entry name" value="STRESS RESPONSE REGULATOR PROTEIN 1"/>
    <property type="match status" value="1"/>
</dbReference>
<dbReference type="PROSITE" id="PS50110">
    <property type="entry name" value="RESPONSE_REGULATORY"/>
    <property type="match status" value="1"/>
</dbReference>
<keyword evidence="1 2" id="KW-0597">Phosphoprotein</keyword>
<dbReference type="InterPro" id="IPR001789">
    <property type="entry name" value="Sig_transdc_resp-reg_receiver"/>
</dbReference>
<dbReference type="SMART" id="SM00448">
    <property type="entry name" value="REC"/>
    <property type="match status" value="1"/>
</dbReference>
<dbReference type="InterPro" id="IPR011006">
    <property type="entry name" value="CheY-like_superfamily"/>
</dbReference>